<evidence type="ECO:0000313" key="2">
    <source>
        <dbReference type="Proteomes" id="UP001057402"/>
    </source>
</evidence>
<sequence length="149" mass="16325">MTILLPFLFLFLLSPPPATAIRGRLTGFGYIGKKVGARTPVQDVGANREIQDLGRFSVSEYNRMRHHGGSGNGSRGELVFSRVVEAERQVVAGVKYYLKIEAAEMARGGSGDGSDSRELFESVVVVRPWDRSKVMLDFEPSSSDMIQGS</sequence>
<dbReference type="EMBL" id="CM042883">
    <property type="protein sequence ID" value="KAI4378920.1"/>
    <property type="molecule type" value="Genomic_DNA"/>
</dbReference>
<organism evidence="1 2">
    <name type="scientific">Melastoma candidum</name>
    <dbReference type="NCBI Taxonomy" id="119954"/>
    <lineage>
        <taxon>Eukaryota</taxon>
        <taxon>Viridiplantae</taxon>
        <taxon>Streptophyta</taxon>
        <taxon>Embryophyta</taxon>
        <taxon>Tracheophyta</taxon>
        <taxon>Spermatophyta</taxon>
        <taxon>Magnoliopsida</taxon>
        <taxon>eudicotyledons</taxon>
        <taxon>Gunneridae</taxon>
        <taxon>Pentapetalae</taxon>
        <taxon>rosids</taxon>
        <taxon>malvids</taxon>
        <taxon>Myrtales</taxon>
        <taxon>Melastomataceae</taxon>
        <taxon>Melastomatoideae</taxon>
        <taxon>Melastomateae</taxon>
        <taxon>Melastoma</taxon>
    </lineage>
</organism>
<name>A0ACB9RJP8_9MYRT</name>
<reference evidence="2" key="1">
    <citation type="journal article" date="2023" name="Front. Plant Sci.">
        <title>Chromosomal-level genome assembly of Melastoma candidum provides insights into trichome evolution.</title>
        <authorList>
            <person name="Zhong Y."/>
            <person name="Wu W."/>
            <person name="Sun C."/>
            <person name="Zou P."/>
            <person name="Liu Y."/>
            <person name="Dai S."/>
            <person name="Zhou R."/>
        </authorList>
    </citation>
    <scope>NUCLEOTIDE SEQUENCE [LARGE SCALE GENOMIC DNA]</scope>
</reference>
<protein>
    <submittedName>
        <fullName evidence="1">Uncharacterized protein</fullName>
    </submittedName>
</protein>
<accession>A0ACB9RJP8</accession>
<gene>
    <name evidence="1" type="ORF">MLD38_016337</name>
</gene>
<proteinExistence type="predicted"/>
<keyword evidence="2" id="KW-1185">Reference proteome</keyword>
<comment type="caution">
    <text evidence="1">The sequence shown here is derived from an EMBL/GenBank/DDBJ whole genome shotgun (WGS) entry which is preliminary data.</text>
</comment>
<dbReference type="Proteomes" id="UP001057402">
    <property type="component" value="Chromosome 4"/>
</dbReference>
<evidence type="ECO:0000313" key="1">
    <source>
        <dbReference type="EMBL" id="KAI4378920.1"/>
    </source>
</evidence>